<feature type="compositionally biased region" description="Basic and acidic residues" evidence="1">
    <location>
        <begin position="56"/>
        <end position="68"/>
    </location>
</feature>
<dbReference type="GO" id="GO:0005085">
    <property type="term" value="F:guanyl-nucleotide exchange factor activity"/>
    <property type="evidence" value="ECO:0007669"/>
    <property type="project" value="InterPro"/>
</dbReference>
<reference evidence="4" key="1">
    <citation type="submission" date="2021-09" db="EMBL/GenBank/DDBJ databases">
        <authorList>
            <person name="Martin H S."/>
        </authorList>
    </citation>
    <scope>NUCLEOTIDE SEQUENCE</scope>
</reference>
<organism evidence="4 5">
    <name type="scientific">Danaus chrysippus</name>
    <name type="common">African queen</name>
    <dbReference type="NCBI Taxonomy" id="151541"/>
    <lineage>
        <taxon>Eukaryota</taxon>
        <taxon>Metazoa</taxon>
        <taxon>Ecdysozoa</taxon>
        <taxon>Arthropoda</taxon>
        <taxon>Hexapoda</taxon>
        <taxon>Insecta</taxon>
        <taxon>Pterygota</taxon>
        <taxon>Neoptera</taxon>
        <taxon>Endopterygota</taxon>
        <taxon>Lepidoptera</taxon>
        <taxon>Glossata</taxon>
        <taxon>Ditrysia</taxon>
        <taxon>Papilionoidea</taxon>
        <taxon>Nymphalidae</taxon>
        <taxon>Danainae</taxon>
        <taxon>Danaini</taxon>
        <taxon>Danaina</taxon>
        <taxon>Danaus</taxon>
        <taxon>Anosia</taxon>
    </lineage>
</organism>
<evidence type="ECO:0000313" key="5">
    <source>
        <dbReference type="Proteomes" id="UP000789524"/>
    </source>
</evidence>
<dbReference type="SMART" id="SM00233">
    <property type="entry name" value="PH"/>
    <property type="match status" value="2"/>
</dbReference>
<dbReference type="AlphaFoldDB" id="A0A8J2QZ18"/>
<feature type="region of interest" description="Disordered" evidence="1">
    <location>
        <begin position="1"/>
        <end position="69"/>
    </location>
</feature>
<dbReference type="SUPFAM" id="SSF48065">
    <property type="entry name" value="DBL homology domain (DH-domain)"/>
    <property type="match status" value="1"/>
</dbReference>
<dbReference type="FunFam" id="2.30.29.30:FF:000046">
    <property type="entry name" value="FERM, RhoGEF and pleckstrin domain-containing protein 1"/>
    <property type="match status" value="1"/>
</dbReference>
<dbReference type="OrthoDB" id="9990815at2759"/>
<dbReference type="InterPro" id="IPR011993">
    <property type="entry name" value="PH-like_dom_sf"/>
</dbReference>
<dbReference type="Pfam" id="PF00169">
    <property type="entry name" value="PH"/>
    <property type="match status" value="1"/>
</dbReference>
<dbReference type="PANTHER" id="PTHR45858:SF1">
    <property type="entry name" value="FERM DOMAIN-CONTAINING PROTEIN 7"/>
    <property type="match status" value="1"/>
</dbReference>
<dbReference type="CDD" id="cd13235">
    <property type="entry name" value="PH2_FARP1-like"/>
    <property type="match status" value="1"/>
</dbReference>
<dbReference type="InterPro" id="IPR051835">
    <property type="entry name" value="RAC1-GEF"/>
</dbReference>
<dbReference type="PANTHER" id="PTHR45858">
    <property type="entry name" value="FERM DOMAIN CONTAINING PROTEIN"/>
    <property type="match status" value="1"/>
</dbReference>
<evidence type="ECO:0000259" key="3">
    <source>
        <dbReference type="PROSITE" id="PS50010"/>
    </source>
</evidence>
<sequence>MYSVLDATNEHTVSSASLCMSPESAGPVQPSMTSDPPQTPLPSAPLHASTPLHTNGYRDNEDDKRHSDTVNGNIHVNVVSASTNNMDVLSGGESDAGDTLSRRNNNSISSGVVTSADTCKKHGADVTYYVAKELLMTERTYKRDLELVTVTWSKRVSSMGRVESSGSEAAALGRACLALEPLALPVGALLAKLDRALAPEHIQESRRVPFKQTITNSDITEADMEGLLSLPAGPLLEYLDRILSSIDLPIYNGTEEPEYKAVAELLHDYLTNTYDAYKSYISSAGTTVGLVESARRRGGAGSRHASAFDAASPLPLTCLLLRPLHRLHHYQHLADELCRVSPPGLHRVCRDTISLCRGLCRAADEQLTHVENHATLCQLQRDLLGYDKLLVADREFVRLGCVYKHSSKGLQQRMLFLFSDILILSSKSASGHFRAHSVLATKGLAVDTTDNTHTLTVTGEDTVITLSTSNETEFRGWFNDLTSTVDTANKINKVIDTELTPYLQDYESSNSEECSSPGASSSGNALAHVCWHRATSLSRRQLHLAMRSQLSGYLLRKFKNSHGWQKLWVVFALCTLFFYKTGRDSAPLASLPLLGYSVGPPSAGDGIDKDFVFKLQFKNHVYFFRADSHYTYNRWIEVLQTPMAKPHLT</sequence>
<dbReference type="PROSITE" id="PS50003">
    <property type="entry name" value="PH_DOMAIN"/>
    <property type="match status" value="2"/>
</dbReference>
<evidence type="ECO:0000259" key="2">
    <source>
        <dbReference type="PROSITE" id="PS50003"/>
    </source>
</evidence>
<dbReference type="InterPro" id="IPR035899">
    <property type="entry name" value="DBL_dom_sf"/>
</dbReference>
<dbReference type="SUPFAM" id="SSF50729">
    <property type="entry name" value="PH domain-like"/>
    <property type="match status" value="2"/>
</dbReference>
<dbReference type="InterPro" id="IPR000219">
    <property type="entry name" value="DH_dom"/>
</dbReference>
<comment type="caution">
    <text evidence="4">The sequence shown here is derived from an EMBL/GenBank/DDBJ whole genome shotgun (WGS) entry which is preliminary data.</text>
</comment>
<feature type="domain" description="DH" evidence="3">
    <location>
        <begin position="126"/>
        <end position="366"/>
    </location>
</feature>
<dbReference type="Gene3D" id="2.30.29.30">
    <property type="entry name" value="Pleckstrin-homology domain (PH domain)/Phosphotyrosine-binding domain (PTB)"/>
    <property type="match status" value="2"/>
</dbReference>
<protein>
    <submittedName>
        <fullName evidence="4">(African queen) hypothetical protein</fullName>
    </submittedName>
</protein>
<dbReference type="EMBL" id="CAKASE010000074">
    <property type="protein sequence ID" value="CAG9576189.1"/>
    <property type="molecule type" value="Genomic_DNA"/>
</dbReference>
<accession>A0A8J2QZ18</accession>
<evidence type="ECO:0000313" key="4">
    <source>
        <dbReference type="EMBL" id="CAG9576189.1"/>
    </source>
</evidence>
<feature type="domain" description="PH" evidence="2">
    <location>
        <begin position="395"/>
        <end position="486"/>
    </location>
</feature>
<evidence type="ECO:0000256" key="1">
    <source>
        <dbReference type="SAM" id="MobiDB-lite"/>
    </source>
</evidence>
<keyword evidence="5" id="KW-1185">Reference proteome</keyword>
<name>A0A8J2QZ18_9NEOP</name>
<dbReference type="Proteomes" id="UP000789524">
    <property type="component" value="Unassembled WGS sequence"/>
</dbReference>
<dbReference type="PROSITE" id="PS50010">
    <property type="entry name" value="DH_2"/>
    <property type="match status" value="1"/>
</dbReference>
<proteinExistence type="predicted"/>
<dbReference type="Gene3D" id="1.20.900.10">
    <property type="entry name" value="Dbl homology (DH) domain"/>
    <property type="match status" value="1"/>
</dbReference>
<dbReference type="InterPro" id="IPR001849">
    <property type="entry name" value="PH_domain"/>
</dbReference>
<gene>
    <name evidence="4" type="ORF">DCHRY22_LOCUS11935</name>
</gene>
<feature type="domain" description="PH" evidence="2">
    <location>
        <begin position="547"/>
        <end position="644"/>
    </location>
</feature>